<name>A0A5J4ZRN8_9ASTE</name>
<evidence type="ECO:0000256" key="2">
    <source>
        <dbReference type="ARBA" id="ARBA00006974"/>
    </source>
</evidence>
<accession>A0A5J4ZRN8</accession>
<dbReference type="GO" id="GO:0005484">
    <property type="term" value="F:SNAP receptor activity"/>
    <property type="evidence" value="ECO:0007669"/>
    <property type="project" value="TreeGrafter"/>
</dbReference>
<protein>
    <submittedName>
        <fullName evidence="10">Uncharacterized protein</fullName>
    </submittedName>
</protein>
<keyword evidence="4" id="KW-0813">Transport</keyword>
<dbReference type="GO" id="GO:0006906">
    <property type="term" value="P:vesicle fusion"/>
    <property type="evidence" value="ECO:0007669"/>
    <property type="project" value="TreeGrafter"/>
</dbReference>
<comment type="subcellular location">
    <subcellularLocation>
        <location evidence="1">Golgi apparatus membrane</location>
        <topology evidence="1">Single-pass type IV membrane protein</topology>
    </subcellularLocation>
</comment>
<sequence>MTDPNIEMLQESGWEELRKEARKIEGDLDVKLSSYAKLGARFTQGGYVESGSPTVGSSRSWKSMEMEIQSLLEKLLDTNDAMSRCAASAGPATSVTQKLARHRDILHEFTQEFKRIKGNMSSMREHAELLSSVRDDISEYKASGSMSPRMQLLRERAAIHGSIAHIDDVITQAQSTRAALGSQRAFFGDVQGKVKLLSDKFPIIRGLLGSIRRRRSRDTLILSAVIAAWYHRLESPSTWKSKPMSRLFSCLKTKAKSLCCSKNLGRLTFQSYVPLCRDPIQEKDMTVPKGHMAVYVGQNDGDFHRVLVPVIYFNHPLFGELLREAEEVYGFNHPGGITIPCRISEFESVQTRIAAGRRSRKLLKWKKSH</sequence>
<dbReference type="GO" id="GO:0005801">
    <property type="term" value="C:cis-Golgi network"/>
    <property type="evidence" value="ECO:0007669"/>
    <property type="project" value="InterPro"/>
</dbReference>
<dbReference type="OrthoDB" id="422156at2759"/>
<keyword evidence="9" id="KW-0472">Membrane</keyword>
<dbReference type="GO" id="GO:0000139">
    <property type="term" value="C:Golgi membrane"/>
    <property type="evidence" value="ECO:0007669"/>
    <property type="project" value="UniProtKB-SubCell"/>
</dbReference>
<keyword evidence="6" id="KW-0653">Protein transport</keyword>
<dbReference type="AlphaFoldDB" id="A0A5J4ZRN8"/>
<dbReference type="GO" id="GO:0048219">
    <property type="term" value="P:inter-Golgi cisterna vesicle-mediated transport"/>
    <property type="evidence" value="ECO:0007669"/>
    <property type="project" value="TreeGrafter"/>
</dbReference>
<dbReference type="GO" id="GO:0005797">
    <property type="term" value="C:Golgi medial cisterna"/>
    <property type="evidence" value="ECO:0007669"/>
    <property type="project" value="TreeGrafter"/>
</dbReference>
<reference evidence="10 11" key="1">
    <citation type="submission" date="2019-09" db="EMBL/GenBank/DDBJ databases">
        <title>A chromosome-level genome assembly of the Chinese tupelo Nyssa sinensis.</title>
        <authorList>
            <person name="Yang X."/>
            <person name="Kang M."/>
            <person name="Yang Y."/>
            <person name="Xiong H."/>
            <person name="Wang M."/>
            <person name="Zhang Z."/>
            <person name="Wang Z."/>
            <person name="Wu H."/>
            <person name="Ma T."/>
            <person name="Liu J."/>
            <person name="Xi Z."/>
        </authorList>
    </citation>
    <scope>NUCLEOTIDE SEQUENCE [LARGE SCALE GENOMIC DNA]</scope>
    <source>
        <strain evidence="10">J267</strain>
        <tissue evidence="10">Leaf</tissue>
    </source>
</reference>
<dbReference type="InterPro" id="IPR003676">
    <property type="entry name" value="SAUR_fam"/>
</dbReference>
<evidence type="ECO:0000256" key="5">
    <source>
        <dbReference type="ARBA" id="ARBA00022692"/>
    </source>
</evidence>
<evidence type="ECO:0000256" key="4">
    <source>
        <dbReference type="ARBA" id="ARBA00022448"/>
    </source>
</evidence>
<keyword evidence="7" id="KW-1133">Transmembrane helix</keyword>
<keyword evidence="5" id="KW-0812">Transmembrane</keyword>
<dbReference type="InterPro" id="IPR023601">
    <property type="entry name" value="Golgi_SNAP_su1"/>
</dbReference>
<evidence type="ECO:0000256" key="6">
    <source>
        <dbReference type="ARBA" id="ARBA00022927"/>
    </source>
</evidence>
<evidence type="ECO:0000256" key="9">
    <source>
        <dbReference type="ARBA" id="ARBA00023136"/>
    </source>
</evidence>
<dbReference type="GO" id="GO:0009733">
    <property type="term" value="P:response to auxin"/>
    <property type="evidence" value="ECO:0007669"/>
    <property type="project" value="InterPro"/>
</dbReference>
<evidence type="ECO:0000256" key="3">
    <source>
        <dbReference type="ARBA" id="ARBA00008473"/>
    </source>
</evidence>
<dbReference type="Pfam" id="PF02519">
    <property type="entry name" value="Auxin_inducible"/>
    <property type="match status" value="1"/>
</dbReference>
<comment type="similarity">
    <text evidence="3">Belongs to the GOSR1 family.</text>
</comment>
<dbReference type="GO" id="GO:0031201">
    <property type="term" value="C:SNARE complex"/>
    <property type="evidence" value="ECO:0007669"/>
    <property type="project" value="TreeGrafter"/>
</dbReference>
<proteinExistence type="inferred from homology"/>
<dbReference type="Pfam" id="PF12352">
    <property type="entry name" value="V-SNARE_C"/>
    <property type="match status" value="1"/>
</dbReference>
<dbReference type="GO" id="GO:0015031">
    <property type="term" value="P:protein transport"/>
    <property type="evidence" value="ECO:0007669"/>
    <property type="project" value="UniProtKB-KW"/>
</dbReference>
<organism evidence="10 11">
    <name type="scientific">Nyssa sinensis</name>
    <dbReference type="NCBI Taxonomy" id="561372"/>
    <lineage>
        <taxon>Eukaryota</taxon>
        <taxon>Viridiplantae</taxon>
        <taxon>Streptophyta</taxon>
        <taxon>Embryophyta</taxon>
        <taxon>Tracheophyta</taxon>
        <taxon>Spermatophyta</taxon>
        <taxon>Magnoliopsida</taxon>
        <taxon>eudicotyledons</taxon>
        <taxon>Gunneridae</taxon>
        <taxon>Pentapetalae</taxon>
        <taxon>asterids</taxon>
        <taxon>Cornales</taxon>
        <taxon>Nyssaceae</taxon>
        <taxon>Nyssa</taxon>
    </lineage>
</organism>
<evidence type="ECO:0000256" key="8">
    <source>
        <dbReference type="ARBA" id="ARBA00023034"/>
    </source>
</evidence>
<evidence type="ECO:0000313" key="10">
    <source>
        <dbReference type="EMBL" id="KAA8520494.1"/>
    </source>
</evidence>
<evidence type="ECO:0000256" key="7">
    <source>
        <dbReference type="ARBA" id="ARBA00022989"/>
    </source>
</evidence>
<dbReference type="GO" id="GO:0006888">
    <property type="term" value="P:endoplasmic reticulum to Golgi vesicle-mediated transport"/>
    <property type="evidence" value="ECO:0007669"/>
    <property type="project" value="InterPro"/>
</dbReference>
<dbReference type="PANTHER" id="PTHR21094">
    <property type="entry name" value="GOS-28 SNARE- RELATED"/>
    <property type="match status" value="1"/>
</dbReference>
<keyword evidence="11" id="KW-1185">Reference proteome</keyword>
<dbReference type="EMBL" id="CM018049">
    <property type="protein sequence ID" value="KAA8520494.1"/>
    <property type="molecule type" value="Genomic_DNA"/>
</dbReference>
<dbReference type="PANTHER" id="PTHR21094:SF2">
    <property type="entry name" value="GOLGI SNAP RECEPTOR COMPLEX MEMBER 1"/>
    <property type="match status" value="1"/>
</dbReference>
<evidence type="ECO:0000313" key="11">
    <source>
        <dbReference type="Proteomes" id="UP000325577"/>
    </source>
</evidence>
<evidence type="ECO:0000256" key="1">
    <source>
        <dbReference type="ARBA" id="ARBA00004409"/>
    </source>
</evidence>
<gene>
    <name evidence="10" type="ORF">F0562_014750</name>
</gene>
<comment type="similarity">
    <text evidence="2">Belongs to the ARG7 family.</text>
</comment>
<keyword evidence="8" id="KW-0333">Golgi apparatus</keyword>
<dbReference type="Proteomes" id="UP000325577">
    <property type="component" value="Linkage Group LG6"/>
</dbReference>